<dbReference type="SUPFAM" id="SSF52540">
    <property type="entry name" value="P-loop containing nucleoside triphosphate hydrolases"/>
    <property type="match status" value="1"/>
</dbReference>
<feature type="non-terminal residue" evidence="4">
    <location>
        <position position="1"/>
    </location>
</feature>
<dbReference type="PANTHER" id="PTHR47977">
    <property type="entry name" value="RAS-RELATED PROTEIN RAB"/>
    <property type="match status" value="1"/>
</dbReference>
<organism evidence="3 4">
    <name type="scientific">Limulus polyphemus</name>
    <name type="common">Atlantic horseshoe crab</name>
    <dbReference type="NCBI Taxonomy" id="6850"/>
    <lineage>
        <taxon>Eukaryota</taxon>
        <taxon>Metazoa</taxon>
        <taxon>Ecdysozoa</taxon>
        <taxon>Arthropoda</taxon>
        <taxon>Chelicerata</taxon>
        <taxon>Merostomata</taxon>
        <taxon>Xiphosura</taxon>
        <taxon>Limulidae</taxon>
        <taxon>Limulus</taxon>
    </lineage>
</organism>
<evidence type="ECO:0000313" key="4">
    <source>
        <dbReference type="RefSeq" id="XP_013792831.1"/>
    </source>
</evidence>
<dbReference type="InterPro" id="IPR001806">
    <property type="entry name" value="Small_GTPase"/>
</dbReference>
<dbReference type="InterPro" id="IPR027417">
    <property type="entry name" value="P-loop_NTPase"/>
</dbReference>
<dbReference type="RefSeq" id="XP_013792831.1">
    <property type="nucleotide sequence ID" value="XM_013937377.2"/>
</dbReference>
<evidence type="ECO:0000256" key="2">
    <source>
        <dbReference type="ARBA" id="ARBA00023134"/>
    </source>
</evidence>
<keyword evidence="3" id="KW-1185">Reference proteome</keyword>
<keyword evidence="1" id="KW-0547">Nucleotide-binding</keyword>
<dbReference type="Gene3D" id="3.40.50.300">
    <property type="entry name" value="P-loop containing nucleotide triphosphate hydrolases"/>
    <property type="match status" value="1"/>
</dbReference>
<dbReference type="PROSITE" id="PS51421">
    <property type="entry name" value="RAS"/>
    <property type="match status" value="1"/>
</dbReference>
<evidence type="ECO:0000256" key="1">
    <source>
        <dbReference type="ARBA" id="ARBA00022741"/>
    </source>
</evidence>
<sequence>DFALKVIKYSDTETIKLQLWDIAGQERFTWMTRVYYKDAHGCVVMFDLTNRKTFDNALKWKKDVDAKCELADGCPLPCLLLANKCDLTDKQITHEELEALYQESGFLSWTEVSAKDGSMVDESMKYLVEKMQAESDLLGGHPTDSSRLTLGEESNVTRKCCG</sequence>
<dbReference type="SMART" id="SM00174">
    <property type="entry name" value="RHO"/>
    <property type="match status" value="1"/>
</dbReference>
<dbReference type="SMART" id="SM00173">
    <property type="entry name" value="RAS"/>
    <property type="match status" value="1"/>
</dbReference>
<dbReference type="NCBIfam" id="TIGR00231">
    <property type="entry name" value="small_GTP"/>
    <property type="match status" value="1"/>
</dbReference>
<name>A0ABM1C207_LIMPO</name>
<dbReference type="InterPro" id="IPR050227">
    <property type="entry name" value="Rab"/>
</dbReference>
<dbReference type="Pfam" id="PF00071">
    <property type="entry name" value="Ras"/>
    <property type="match status" value="1"/>
</dbReference>
<dbReference type="PROSITE" id="PS51419">
    <property type="entry name" value="RAB"/>
    <property type="match status" value="1"/>
</dbReference>
<protein>
    <submittedName>
        <fullName evidence="4">Ras-related protein Rab-7L1-like</fullName>
    </submittedName>
</protein>
<dbReference type="InterPro" id="IPR005225">
    <property type="entry name" value="Small_GTP-bd"/>
</dbReference>
<keyword evidence="2" id="KW-0342">GTP-binding</keyword>
<dbReference type="GeneID" id="106476746"/>
<dbReference type="SMART" id="SM00175">
    <property type="entry name" value="RAB"/>
    <property type="match status" value="1"/>
</dbReference>
<evidence type="ECO:0000313" key="3">
    <source>
        <dbReference type="Proteomes" id="UP000694941"/>
    </source>
</evidence>
<accession>A0ABM1C207</accession>
<gene>
    <name evidence="4" type="primary">LOC106476746</name>
</gene>
<reference evidence="4" key="1">
    <citation type="submission" date="2025-08" db="UniProtKB">
        <authorList>
            <consortium name="RefSeq"/>
        </authorList>
    </citation>
    <scope>IDENTIFICATION</scope>
    <source>
        <tissue evidence="4">Muscle</tissue>
    </source>
</reference>
<dbReference type="Proteomes" id="UP000694941">
    <property type="component" value="Unplaced"/>
</dbReference>
<dbReference type="PRINTS" id="PR00449">
    <property type="entry name" value="RASTRNSFRMNG"/>
</dbReference>
<proteinExistence type="predicted"/>